<dbReference type="GeneID" id="73350886"/>
<name>A0A9Q8T8T4_9PEZI</name>
<keyword evidence="2" id="KW-1185">Reference proteome</keyword>
<evidence type="ECO:0000313" key="2">
    <source>
        <dbReference type="Proteomes" id="UP000830671"/>
    </source>
</evidence>
<reference evidence="1" key="1">
    <citation type="journal article" date="2021" name="Mol. Plant Microbe Interact.">
        <title>Complete Genome Sequence of the Plant-Pathogenic Fungus Colletotrichum lupini.</title>
        <authorList>
            <person name="Baroncelli R."/>
            <person name="Pensec F."/>
            <person name="Da Lio D."/>
            <person name="Boufleur T."/>
            <person name="Vicente I."/>
            <person name="Sarrocco S."/>
            <person name="Picot A."/>
            <person name="Baraldi E."/>
            <person name="Sukno S."/>
            <person name="Thon M."/>
            <person name="Le Floch G."/>
        </authorList>
    </citation>
    <scope>NUCLEOTIDE SEQUENCE</scope>
    <source>
        <strain evidence="1">IMI 504893</strain>
    </source>
</reference>
<evidence type="ECO:0000313" key="1">
    <source>
        <dbReference type="EMBL" id="UQC91424.1"/>
    </source>
</evidence>
<dbReference type="RefSeq" id="XP_049153023.1">
    <property type="nucleotide sequence ID" value="XM_049295876.1"/>
</dbReference>
<dbReference type="KEGG" id="clup:CLUP02_16959"/>
<accession>A0A9Q8T8T4</accession>
<proteinExistence type="predicted"/>
<dbReference type="Proteomes" id="UP000830671">
    <property type="component" value="Chromosome 9"/>
</dbReference>
<sequence length="44" mass="4793">MPTAVLLDAIAPPTIKSGVVPVVFCRLLSTQYTMSQPMLADYRP</sequence>
<dbReference type="AlphaFoldDB" id="A0A9Q8T8T4"/>
<organism evidence="1 2">
    <name type="scientific">Colletotrichum lupini</name>
    <dbReference type="NCBI Taxonomy" id="145971"/>
    <lineage>
        <taxon>Eukaryota</taxon>
        <taxon>Fungi</taxon>
        <taxon>Dikarya</taxon>
        <taxon>Ascomycota</taxon>
        <taxon>Pezizomycotina</taxon>
        <taxon>Sordariomycetes</taxon>
        <taxon>Hypocreomycetidae</taxon>
        <taxon>Glomerellales</taxon>
        <taxon>Glomerellaceae</taxon>
        <taxon>Colletotrichum</taxon>
        <taxon>Colletotrichum acutatum species complex</taxon>
    </lineage>
</organism>
<protein>
    <submittedName>
        <fullName evidence="1">Uncharacterized protein</fullName>
    </submittedName>
</protein>
<gene>
    <name evidence="1" type="ORF">CLUP02_16959</name>
</gene>
<dbReference type="EMBL" id="CP019481">
    <property type="protein sequence ID" value="UQC91424.1"/>
    <property type="molecule type" value="Genomic_DNA"/>
</dbReference>